<name>A0A291PD87_9PROT</name>
<evidence type="ECO:0000313" key="3">
    <source>
        <dbReference type="Proteomes" id="UP000220394"/>
    </source>
</evidence>
<dbReference type="Proteomes" id="UP000220394">
    <property type="component" value="Chromosome"/>
</dbReference>
<feature type="signal peptide" evidence="1">
    <location>
        <begin position="1"/>
        <end position="18"/>
    </location>
</feature>
<accession>A0A291PD87</accession>
<organism evidence="2 3">
    <name type="scientific">Acetobacter tropicalis</name>
    <dbReference type="NCBI Taxonomy" id="104102"/>
    <lineage>
        <taxon>Bacteria</taxon>
        <taxon>Pseudomonadati</taxon>
        <taxon>Pseudomonadota</taxon>
        <taxon>Alphaproteobacteria</taxon>
        <taxon>Acetobacterales</taxon>
        <taxon>Acetobacteraceae</taxon>
        <taxon>Acetobacter</taxon>
    </lineage>
</organism>
<dbReference type="InterPro" id="IPR025737">
    <property type="entry name" value="FApF"/>
</dbReference>
<dbReference type="Pfam" id="PF13557">
    <property type="entry name" value="Phenol_MetA_deg"/>
    <property type="match status" value="1"/>
</dbReference>
<dbReference type="RefSeq" id="WP_086898368.1">
    <property type="nucleotide sequence ID" value="NZ_CP022699.1"/>
</dbReference>
<keyword evidence="1" id="KW-0732">Signal</keyword>
<proteinExistence type="predicted"/>
<evidence type="ECO:0000313" key="2">
    <source>
        <dbReference type="EMBL" id="ATJ89344.1"/>
    </source>
</evidence>
<dbReference type="AlphaFoldDB" id="A0A291PD87"/>
<sequence>MRAAIAFVLAALPLPVFAQGIAVPAEREMYTDRPDKTESAYSVPKGRIQIEMDFANYTRDRNADSRIETVGVTPFNLKFGVARNTDIQFVVSPYIHQTTTSLQSGKHATVDGFGDVTLRLKQNLWGNDGGRTSFALMPYVTLPTSKKGLGIDIIEFGMIAPLAIKLTDAIDVGVMTELDGVENDNGRGRRVSSLNTATLGFALTKRLGMYTEIYGEHGERGNRWVVTGDAGFTYIVAKSVQLDVGVNLGLNRAADDVNVFTGLSCRF</sequence>
<evidence type="ECO:0000256" key="1">
    <source>
        <dbReference type="SAM" id="SignalP"/>
    </source>
</evidence>
<gene>
    <name evidence="2" type="ORF">CIW82_00030</name>
</gene>
<feature type="chain" id="PRO_5012674291" evidence="1">
    <location>
        <begin position="19"/>
        <end position="267"/>
    </location>
</feature>
<dbReference type="EMBL" id="CP022699">
    <property type="protein sequence ID" value="ATJ89344.1"/>
    <property type="molecule type" value="Genomic_DNA"/>
</dbReference>
<reference evidence="2 3" key="1">
    <citation type="submission" date="2017-08" db="EMBL/GenBank/DDBJ databases">
        <title>Complete Genome Sequence of Acetobacter tropicalis Oregon-R-modENCODE STRAIN BDGP1, an acetic acid bacterium isolated from Drosophila melanogaster gut.</title>
        <authorList>
            <person name="Wan K.H."/>
            <person name="Yu C."/>
            <person name="Park S."/>
            <person name="Hammonds A.S."/>
            <person name="Booth B.W."/>
            <person name="Celniker S.E."/>
        </authorList>
    </citation>
    <scope>NUCLEOTIDE SEQUENCE [LARGE SCALE GENOMIC DNA]</scope>
    <source>
        <strain evidence="2 3">BDGP1</strain>
    </source>
</reference>
<protein>
    <submittedName>
        <fullName evidence="2">Transporter</fullName>
    </submittedName>
</protein>
<dbReference type="KEGG" id="ato:CIW82_00030"/>